<dbReference type="AlphaFoldDB" id="A0A388LCN3"/>
<feature type="region of interest" description="Disordered" evidence="1">
    <location>
        <begin position="44"/>
        <end position="102"/>
    </location>
</feature>
<dbReference type="Proteomes" id="UP000265515">
    <property type="component" value="Unassembled WGS sequence"/>
</dbReference>
<accession>A0A388LCN3</accession>
<protein>
    <submittedName>
        <fullName evidence="2">Uncharacterized protein</fullName>
    </submittedName>
</protein>
<sequence>MLICQVERLVREDTRIDEYPKMVRGESRTVWEWQAEGAVFSPTLRNRKKALSKQLTKRSSKGDEREKEKEKERERERGAEEDEESELDNPRIRTSPDVLHCKRKDGDEDMVCERNEEATEQQVEEAAEEAIIEKEVVEERGKSMGPTEVPSPTLQRGSDDIIPVPAVLGSESMQQQALELDMLPNRAGPSTARLRNLKGGGLPSSHMQGCEVCSVVDVFVEVDGGGGENIGDKC</sequence>
<feature type="compositionally biased region" description="Basic and acidic residues" evidence="1">
    <location>
        <begin position="60"/>
        <end position="78"/>
    </location>
</feature>
<evidence type="ECO:0000313" key="3">
    <source>
        <dbReference type="Proteomes" id="UP000265515"/>
    </source>
</evidence>
<evidence type="ECO:0000256" key="1">
    <source>
        <dbReference type="SAM" id="MobiDB-lite"/>
    </source>
</evidence>
<proteinExistence type="predicted"/>
<feature type="compositionally biased region" description="Basic residues" evidence="1">
    <location>
        <begin position="45"/>
        <end position="59"/>
    </location>
</feature>
<organism evidence="2 3">
    <name type="scientific">Chara braunii</name>
    <name type="common">Braun's stonewort</name>
    <dbReference type="NCBI Taxonomy" id="69332"/>
    <lineage>
        <taxon>Eukaryota</taxon>
        <taxon>Viridiplantae</taxon>
        <taxon>Streptophyta</taxon>
        <taxon>Charophyceae</taxon>
        <taxon>Charales</taxon>
        <taxon>Characeae</taxon>
        <taxon>Chara</taxon>
    </lineage>
</organism>
<dbReference type="Gramene" id="GBG80060">
    <property type="protein sequence ID" value="GBG80060"/>
    <property type="gene ID" value="CBR_g30426"/>
</dbReference>
<name>A0A388LCN3_CHABU</name>
<reference evidence="2 3" key="1">
    <citation type="journal article" date="2018" name="Cell">
        <title>The Chara Genome: Secondary Complexity and Implications for Plant Terrestrialization.</title>
        <authorList>
            <person name="Nishiyama T."/>
            <person name="Sakayama H."/>
            <person name="Vries J.D."/>
            <person name="Buschmann H."/>
            <person name="Saint-Marcoux D."/>
            <person name="Ullrich K.K."/>
            <person name="Haas F.B."/>
            <person name="Vanderstraeten L."/>
            <person name="Becker D."/>
            <person name="Lang D."/>
            <person name="Vosolsobe S."/>
            <person name="Rombauts S."/>
            <person name="Wilhelmsson P.K.I."/>
            <person name="Janitza P."/>
            <person name="Kern R."/>
            <person name="Heyl A."/>
            <person name="Rumpler F."/>
            <person name="Villalobos L.I.A.C."/>
            <person name="Clay J.M."/>
            <person name="Skokan R."/>
            <person name="Toyoda A."/>
            <person name="Suzuki Y."/>
            <person name="Kagoshima H."/>
            <person name="Schijlen E."/>
            <person name="Tajeshwar N."/>
            <person name="Catarino B."/>
            <person name="Hetherington A.J."/>
            <person name="Saltykova A."/>
            <person name="Bonnot C."/>
            <person name="Breuninger H."/>
            <person name="Symeonidi A."/>
            <person name="Radhakrishnan G.V."/>
            <person name="Van Nieuwerburgh F."/>
            <person name="Deforce D."/>
            <person name="Chang C."/>
            <person name="Karol K.G."/>
            <person name="Hedrich R."/>
            <person name="Ulvskov P."/>
            <person name="Glockner G."/>
            <person name="Delwiche C.F."/>
            <person name="Petrasek J."/>
            <person name="Van de Peer Y."/>
            <person name="Friml J."/>
            <person name="Beilby M."/>
            <person name="Dolan L."/>
            <person name="Kohara Y."/>
            <person name="Sugano S."/>
            <person name="Fujiyama A."/>
            <person name="Delaux P.-M."/>
            <person name="Quint M."/>
            <person name="TheiBen G."/>
            <person name="Hagemann M."/>
            <person name="Harholt J."/>
            <person name="Dunand C."/>
            <person name="Zachgo S."/>
            <person name="Langdale J."/>
            <person name="Maumus F."/>
            <person name="Straeten D.V.D."/>
            <person name="Gould S.B."/>
            <person name="Rensing S.A."/>
        </authorList>
    </citation>
    <scope>NUCLEOTIDE SEQUENCE [LARGE SCALE GENOMIC DNA]</scope>
    <source>
        <strain evidence="2 3">S276</strain>
    </source>
</reference>
<evidence type="ECO:0000313" key="2">
    <source>
        <dbReference type="EMBL" id="GBG80060.1"/>
    </source>
</evidence>
<keyword evidence="3" id="KW-1185">Reference proteome</keyword>
<feature type="region of interest" description="Disordered" evidence="1">
    <location>
        <begin position="139"/>
        <end position="159"/>
    </location>
</feature>
<dbReference type="EMBL" id="BFEA01000335">
    <property type="protein sequence ID" value="GBG80060.1"/>
    <property type="molecule type" value="Genomic_DNA"/>
</dbReference>
<dbReference type="OrthoDB" id="1738758at2759"/>
<comment type="caution">
    <text evidence="2">The sequence shown here is derived from an EMBL/GenBank/DDBJ whole genome shotgun (WGS) entry which is preliminary data.</text>
</comment>
<gene>
    <name evidence="2" type="ORF">CBR_g30426</name>
</gene>